<keyword evidence="1" id="KW-0812">Transmembrane</keyword>
<accession>A0A0V8M4M8</accession>
<dbReference type="Proteomes" id="UP000053577">
    <property type="component" value="Unassembled WGS sequence"/>
</dbReference>
<dbReference type="AlphaFoldDB" id="A0A0V8M4M8"/>
<feature type="transmembrane region" description="Helical" evidence="1">
    <location>
        <begin position="12"/>
        <end position="34"/>
    </location>
</feature>
<name>A0A0V8M4M8_9CHLR</name>
<dbReference type="RefSeq" id="WP_058292322.1">
    <property type="nucleotide sequence ID" value="NZ_JGYD01000011.1"/>
</dbReference>
<evidence type="ECO:0000313" key="3">
    <source>
        <dbReference type="Proteomes" id="UP000053577"/>
    </source>
</evidence>
<feature type="transmembrane region" description="Helical" evidence="1">
    <location>
        <begin position="113"/>
        <end position="132"/>
    </location>
</feature>
<evidence type="ECO:0000256" key="1">
    <source>
        <dbReference type="SAM" id="Phobius"/>
    </source>
</evidence>
<feature type="transmembrane region" description="Helical" evidence="1">
    <location>
        <begin position="46"/>
        <end position="65"/>
    </location>
</feature>
<dbReference type="EMBL" id="JGYD01000011">
    <property type="protein sequence ID" value="KSV18481.1"/>
    <property type="molecule type" value="Genomic_DNA"/>
</dbReference>
<feature type="transmembrane region" description="Helical" evidence="1">
    <location>
        <begin position="85"/>
        <end position="107"/>
    </location>
</feature>
<dbReference type="PATRIC" id="fig|61435.5.peg.583"/>
<reference evidence="2 3" key="1">
    <citation type="journal article" date="2015" name="Sci. Rep.">
        <title>A comparative genomics and reductive dehalogenase gene transcription study of two chloroethene-respiring bacteria, Dehalococcoides mccartyi strains MB and 11a.</title>
        <authorList>
            <person name="Low A."/>
            <person name="Shen Z."/>
            <person name="Cheng D."/>
            <person name="Rogers M.J."/>
            <person name="Lee P.K."/>
            <person name="He J."/>
        </authorList>
    </citation>
    <scope>NUCLEOTIDE SEQUENCE [LARGE SCALE GENOMIC DNA]</scope>
    <source>
        <strain evidence="2 3">MB</strain>
    </source>
</reference>
<evidence type="ECO:0000313" key="2">
    <source>
        <dbReference type="EMBL" id="KSV18481.1"/>
    </source>
</evidence>
<proteinExistence type="predicted"/>
<organism evidence="2 3">
    <name type="scientific">Dehalococcoides mccartyi</name>
    <dbReference type="NCBI Taxonomy" id="61435"/>
    <lineage>
        <taxon>Bacteria</taxon>
        <taxon>Bacillati</taxon>
        <taxon>Chloroflexota</taxon>
        <taxon>Dehalococcoidia</taxon>
        <taxon>Dehalococcoidales</taxon>
        <taxon>Dehalococcoidaceae</taxon>
        <taxon>Dehalococcoides</taxon>
    </lineage>
</organism>
<comment type="caution">
    <text evidence="2">The sequence shown here is derived from an EMBL/GenBank/DDBJ whole genome shotgun (WGS) entry which is preliminary data.</text>
</comment>
<keyword evidence="1" id="KW-1133">Transmembrane helix</keyword>
<gene>
    <name evidence="2" type="ORF">DA01_02900</name>
</gene>
<keyword evidence="1" id="KW-0472">Membrane</keyword>
<protein>
    <submittedName>
        <fullName evidence="2">Uncharacterized protein</fullName>
    </submittedName>
</protein>
<sequence>METKTLHFYTKIFYWVALACIPVVFSALFLLYQIRGFPILKLDDNVQSTFILITNIFIFMFLITAERIPKILVKMNLDNANDKSIYTAFLFRLALVITLIMLGFMQAASRDTFIFAVGPLVFGPLILLYFWPTARNWEKLKRELVK</sequence>